<proteinExistence type="predicted"/>
<dbReference type="Gene3D" id="3.40.50.410">
    <property type="entry name" value="von Willebrand factor, type A domain"/>
    <property type="match status" value="1"/>
</dbReference>
<sequence>MEEWIGQWWHRAITHLAEPQRTHVQVALKDMQRSISLLYRAGGGDAAVRVTPVAASRHGGPRHWLQKVAGSGLRSAMPELDAQTLALPAVISVFDSVELNRDLYLWLAALASVFEPTGDWIADNRAATARALQRFAGLRERHHRLTVAHLAQRPLLSSLRAKDAPWEAAVQAALRGEEHTALFVTPREVAPVWLWLNACETGEEAEPAATPTPSNGTSEEAPAPSPLDAHRRRARNVKHQPSRNSMLLAAKTDSLTSWSELVRLDRGTDDSADDNASAAANDMDTLSLARSEQTTASRVRFDLDLPSASADDLPLGPGTKTPEWDWRRNELRPDYCALQCVVARTGEPYRPPAHLQATARRVRRRLEILQAAPRWHKAQVSGDEIDIDAWVRFQSEACGGNIHSDTPPVYAHRQRTERSLATLLLADLSLSTDAYATSNARVIDVIREALYVFGSALSGTGDAFEILGFSSVRRQHVRIQHIKGFHEPWSDAIHTRIGALKPGFYTRMGAAVRDATQRLSARPERQRLLLVLTDGKPNDIDVYEGRYGLEDTRHAIQEARAAGLIPFCVTIDHEAHQYLPMLFGAQGYALVHRPQDLVKHLTQAWTTLTR</sequence>
<dbReference type="InterPro" id="IPR036465">
    <property type="entry name" value="vWFA_dom_sf"/>
</dbReference>
<dbReference type="PATRIC" id="fig|80878.5.peg.3988"/>
<feature type="compositionally biased region" description="Basic residues" evidence="1">
    <location>
        <begin position="230"/>
        <end position="241"/>
    </location>
</feature>
<feature type="region of interest" description="Disordered" evidence="1">
    <location>
        <begin position="203"/>
        <end position="250"/>
    </location>
</feature>
<dbReference type="PANTHER" id="PTHR41248:SF1">
    <property type="entry name" value="NORD PROTEIN"/>
    <property type="match status" value="1"/>
</dbReference>
<evidence type="ECO:0000259" key="2">
    <source>
        <dbReference type="PROSITE" id="PS50234"/>
    </source>
</evidence>
<dbReference type="SUPFAM" id="SSF53300">
    <property type="entry name" value="vWA-like"/>
    <property type="match status" value="1"/>
</dbReference>
<keyword evidence="4" id="KW-1185">Reference proteome</keyword>
<dbReference type="Proteomes" id="UP000032566">
    <property type="component" value="Unassembled WGS sequence"/>
</dbReference>
<gene>
    <name evidence="3" type="ORF">RP29_03295</name>
</gene>
<dbReference type="EMBL" id="JXYQ01000008">
    <property type="protein sequence ID" value="KJA11993.1"/>
    <property type="molecule type" value="Genomic_DNA"/>
</dbReference>
<name>A0A0D7KFH5_9BURK</name>
<dbReference type="SMART" id="SM00327">
    <property type="entry name" value="VWA"/>
    <property type="match status" value="1"/>
</dbReference>
<organism evidence="3 4">
    <name type="scientific">Acidovorax temperans</name>
    <dbReference type="NCBI Taxonomy" id="80878"/>
    <lineage>
        <taxon>Bacteria</taxon>
        <taxon>Pseudomonadati</taxon>
        <taxon>Pseudomonadota</taxon>
        <taxon>Betaproteobacteria</taxon>
        <taxon>Burkholderiales</taxon>
        <taxon>Comamonadaceae</taxon>
        <taxon>Acidovorax</taxon>
    </lineage>
</organism>
<dbReference type="RefSeq" id="WP_044395749.1">
    <property type="nucleotide sequence ID" value="NZ_JXYQ01000008.1"/>
</dbReference>
<evidence type="ECO:0000313" key="4">
    <source>
        <dbReference type="Proteomes" id="UP000032566"/>
    </source>
</evidence>
<evidence type="ECO:0000256" key="1">
    <source>
        <dbReference type="SAM" id="MobiDB-lite"/>
    </source>
</evidence>
<dbReference type="OrthoDB" id="9758211at2"/>
<reference evidence="3 4" key="1">
    <citation type="submission" date="2014-12" db="EMBL/GenBank/DDBJ databases">
        <title>Isolation of bacteria from lake water.</title>
        <authorList>
            <person name="Sheng K.-Y."/>
            <person name="Chin P.-S."/>
            <person name="Chan K.-G."/>
            <person name="Tan G.S."/>
        </authorList>
    </citation>
    <scope>NUCLEOTIDE SEQUENCE [LARGE SCALE GENOMIC DNA]</scope>
    <source>
        <strain evidence="3 4">KY4</strain>
    </source>
</reference>
<feature type="domain" description="VWFA" evidence="2">
    <location>
        <begin position="427"/>
        <end position="608"/>
    </location>
</feature>
<evidence type="ECO:0000313" key="3">
    <source>
        <dbReference type="EMBL" id="KJA11993.1"/>
    </source>
</evidence>
<dbReference type="PROSITE" id="PS50234">
    <property type="entry name" value="VWFA"/>
    <property type="match status" value="1"/>
</dbReference>
<comment type="caution">
    <text evidence="3">The sequence shown here is derived from an EMBL/GenBank/DDBJ whole genome shotgun (WGS) entry which is preliminary data.</text>
</comment>
<dbReference type="InterPro" id="IPR051928">
    <property type="entry name" value="NorD/CobT"/>
</dbReference>
<dbReference type="AlphaFoldDB" id="A0A0D7KFH5"/>
<dbReference type="Pfam" id="PF00092">
    <property type="entry name" value="VWA"/>
    <property type="match status" value="1"/>
</dbReference>
<dbReference type="CDD" id="cd01454">
    <property type="entry name" value="vWA_norD_type"/>
    <property type="match status" value="1"/>
</dbReference>
<accession>A0A0D7KFH5</accession>
<protein>
    <submittedName>
        <fullName evidence="3">von Willebrand factor A</fullName>
    </submittedName>
</protein>
<dbReference type="STRING" id="80878.RP29_03295"/>
<dbReference type="PANTHER" id="PTHR41248">
    <property type="entry name" value="NORD PROTEIN"/>
    <property type="match status" value="1"/>
</dbReference>
<dbReference type="InterPro" id="IPR002035">
    <property type="entry name" value="VWF_A"/>
</dbReference>